<evidence type="ECO:0000313" key="6">
    <source>
        <dbReference type="Proteomes" id="UP000029692"/>
    </source>
</evidence>
<dbReference type="NCBIfam" id="NF033788">
    <property type="entry name" value="HTH_metalloreg"/>
    <property type="match status" value="1"/>
</dbReference>
<evidence type="ECO:0000256" key="3">
    <source>
        <dbReference type="ARBA" id="ARBA00023163"/>
    </source>
</evidence>
<evidence type="ECO:0000256" key="2">
    <source>
        <dbReference type="ARBA" id="ARBA00023125"/>
    </source>
</evidence>
<dbReference type="GO" id="GO:0003700">
    <property type="term" value="F:DNA-binding transcription factor activity"/>
    <property type="evidence" value="ECO:0007669"/>
    <property type="project" value="InterPro"/>
</dbReference>
<dbReference type="SMART" id="SM00418">
    <property type="entry name" value="HTH_ARSR"/>
    <property type="match status" value="1"/>
</dbReference>
<protein>
    <submittedName>
        <fullName evidence="5">ArsR family transcriptional regulator</fullName>
    </submittedName>
</protein>
<dbReference type="InterPro" id="IPR036390">
    <property type="entry name" value="WH_DNA-bd_sf"/>
</dbReference>
<keyword evidence="3" id="KW-0804">Transcription</keyword>
<keyword evidence="1" id="KW-0805">Transcription regulation</keyword>
<proteinExistence type="predicted"/>
<comment type="caution">
    <text evidence="5">The sequence shown here is derived from an EMBL/GenBank/DDBJ whole genome shotgun (WGS) entry which is preliminary data.</text>
</comment>
<keyword evidence="2" id="KW-0238">DNA-binding</keyword>
<dbReference type="CDD" id="cd00090">
    <property type="entry name" value="HTH_ARSR"/>
    <property type="match status" value="1"/>
</dbReference>
<evidence type="ECO:0000259" key="4">
    <source>
        <dbReference type="PROSITE" id="PS50987"/>
    </source>
</evidence>
<dbReference type="PRINTS" id="PR00778">
    <property type="entry name" value="HTHARSR"/>
</dbReference>
<dbReference type="Gene3D" id="1.10.10.10">
    <property type="entry name" value="Winged helix-like DNA-binding domain superfamily/Winged helix DNA-binding domain"/>
    <property type="match status" value="1"/>
</dbReference>
<dbReference type="STRING" id="1480694.DC28_14800"/>
<dbReference type="AlphaFoldDB" id="A0A098QW85"/>
<feature type="domain" description="HTH arsR-type" evidence="4">
    <location>
        <begin position="1"/>
        <end position="91"/>
    </location>
</feature>
<dbReference type="InterPro" id="IPR001845">
    <property type="entry name" value="HTH_ArsR_DNA-bd_dom"/>
</dbReference>
<dbReference type="GO" id="GO:0003677">
    <property type="term" value="F:DNA binding"/>
    <property type="evidence" value="ECO:0007669"/>
    <property type="project" value="UniProtKB-KW"/>
</dbReference>
<dbReference type="PANTHER" id="PTHR43132:SF2">
    <property type="entry name" value="ARSENICAL RESISTANCE OPERON REPRESSOR ARSR-RELATED"/>
    <property type="match status" value="1"/>
</dbReference>
<dbReference type="EMBL" id="JNUP01000072">
    <property type="protein sequence ID" value="KGE70762.1"/>
    <property type="molecule type" value="Genomic_DNA"/>
</dbReference>
<dbReference type="SUPFAM" id="SSF46785">
    <property type="entry name" value="Winged helix' DNA-binding domain"/>
    <property type="match status" value="1"/>
</dbReference>
<evidence type="ECO:0000313" key="5">
    <source>
        <dbReference type="EMBL" id="KGE70762.1"/>
    </source>
</evidence>
<dbReference type="InterPro" id="IPR051011">
    <property type="entry name" value="Metal_resp_trans_reg"/>
</dbReference>
<organism evidence="5 6">
    <name type="scientific">Spirochaeta lutea</name>
    <dbReference type="NCBI Taxonomy" id="1480694"/>
    <lineage>
        <taxon>Bacteria</taxon>
        <taxon>Pseudomonadati</taxon>
        <taxon>Spirochaetota</taxon>
        <taxon>Spirochaetia</taxon>
        <taxon>Spirochaetales</taxon>
        <taxon>Spirochaetaceae</taxon>
        <taxon>Spirochaeta</taxon>
    </lineage>
</organism>
<keyword evidence="6" id="KW-1185">Reference proteome</keyword>
<dbReference type="Pfam" id="PF01022">
    <property type="entry name" value="HTH_5"/>
    <property type="match status" value="1"/>
</dbReference>
<dbReference type="PROSITE" id="PS50987">
    <property type="entry name" value="HTH_ARSR_2"/>
    <property type="match status" value="1"/>
</dbReference>
<dbReference type="InterPro" id="IPR011991">
    <property type="entry name" value="ArsR-like_HTH"/>
</dbReference>
<gene>
    <name evidence="5" type="ORF">DC28_14800</name>
</gene>
<sequence>MDDYSQKLKVCGHPIRLKLLCMISKQEDPCVSELWVCLNQPQPVISQHLAVLKDKGIVQSEVKGNKRTYSIVDPFVQRIVDSILPVAEKAM</sequence>
<name>A0A098QW85_9SPIO</name>
<evidence type="ECO:0000256" key="1">
    <source>
        <dbReference type="ARBA" id="ARBA00023015"/>
    </source>
</evidence>
<reference evidence="5 6" key="1">
    <citation type="submission" date="2014-05" db="EMBL/GenBank/DDBJ databases">
        <title>De novo Genome Sequence of Spirocheata sp.</title>
        <authorList>
            <person name="Shivani Y."/>
            <person name="Subhash Y."/>
            <person name="Tushar L."/>
            <person name="Sasikala C."/>
            <person name="Ramana C.V."/>
        </authorList>
    </citation>
    <scope>NUCLEOTIDE SEQUENCE [LARGE SCALE GENOMIC DNA]</scope>
    <source>
        <strain evidence="5 6">JC230</strain>
    </source>
</reference>
<dbReference type="Proteomes" id="UP000029692">
    <property type="component" value="Unassembled WGS sequence"/>
</dbReference>
<dbReference type="InterPro" id="IPR036388">
    <property type="entry name" value="WH-like_DNA-bd_sf"/>
</dbReference>
<dbReference type="eggNOG" id="COG0640">
    <property type="taxonomic scope" value="Bacteria"/>
</dbReference>
<accession>A0A098QW85</accession>
<dbReference type="PANTHER" id="PTHR43132">
    <property type="entry name" value="ARSENICAL RESISTANCE OPERON REPRESSOR ARSR-RELATED"/>
    <property type="match status" value="1"/>
</dbReference>